<sequence>MGVGVEVLSENEGWWDADGLDCEREDSEEDSCFEVSEEIGSKLSGMSLDPSGGLRYRGNADSGSEQMTPEENPQLNEKETECFDRVEKMIKGGRVDELKIDECKLYLRKYALRLSGNKSVLQARIKEHLEVSEGGGLNKYPVSSFVLNCRGDACTGDVVMFEQQGAVPRTVAGRIVKESYGAAKQQHTFTIEVLWSRGVKPLPALHPLLIKGRNLYRLKTTRQVWGDEEERRKVLREKHGRGDAARCSRDSRIREKEMRVAARIRAKERWSSSSCILQEKRERAPLNQAGTEVLENQRRFNHNHHLLHRPELRSHGGGRLVRPSEEHDAMQRSLKPLGTQPEHRHHFRADHQGGRTILDSLSSSSSSSSSSILVGPPRGAPRSSNSPSRRDPLPQRPMCRFHLQGRCRYGDSCKYQHAENGMRGGLCSYR</sequence>
<evidence type="ECO:0000313" key="8">
    <source>
        <dbReference type="Proteomes" id="UP000663760"/>
    </source>
</evidence>
<keyword evidence="2 4" id="KW-0863">Zinc-finger</keyword>
<feature type="region of interest" description="Disordered" evidence="5">
    <location>
        <begin position="304"/>
        <end position="397"/>
    </location>
</feature>
<dbReference type="InterPro" id="IPR003034">
    <property type="entry name" value="SAP_dom"/>
</dbReference>
<dbReference type="Pfam" id="PF02037">
    <property type="entry name" value="SAP"/>
    <property type="match status" value="1"/>
</dbReference>
<keyword evidence="3 4" id="KW-0862">Zinc</keyword>
<organism evidence="7 8">
    <name type="scientific">Spirodela intermedia</name>
    <name type="common">Intermediate duckweed</name>
    <dbReference type="NCBI Taxonomy" id="51605"/>
    <lineage>
        <taxon>Eukaryota</taxon>
        <taxon>Viridiplantae</taxon>
        <taxon>Streptophyta</taxon>
        <taxon>Embryophyta</taxon>
        <taxon>Tracheophyta</taxon>
        <taxon>Spermatophyta</taxon>
        <taxon>Magnoliopsida</taxon>
        <taxon>Liliopsida</taxon>
        <taxon>Araceae</taxon>
        <taxon>Lemnoideae</taxon>
        <taxon>Spirodela</taxon>
    </lineage>
</organism>
<evidence type="ECO:0000259" key="6">
    <source>
        <dbReference type="PROSITE" id="PS50103"/>
    </source>
</evidence>
<dbReference type="InterPro" id="IPR036361">
    <property type="entry name" value="SAP_dom_sf"/>
</dbReference>
<evidence type="ECO:0000256" key="4">
    <source>
        <dbReference type="PROSITE-ProRule" id="PRU00723"/>
    </source>
</evidence>
<reference evidence="7" key="1">
    <citation type="submission" date="2020-02" db="EMBL/GenBank/DDBJ databases">
        <authorList>
            <person name="Scholz U."/>
            <person name="Mascher M."/>
            <person name="Fiebig A."/>
        </authorList>
    </citation>
    <scope>NUCLEOTIDE SEQUENCE</scope>
</reference>
<dbReference type="EMBL" id="LR746272">
    <property type="protein sequence ID" value="CAA7401200.1"/>
    <property type="molecule type" value="Genomic_DNA"/>
</dbReference>
<accession>A0A7I8KTT8</accession>
<dbReference type="AlphaFoldDB" id="A0A7I8KTT8"/>
<dbReference type="PROSITE" id="PS50103">
    <property type="entry name" value="ZF_C3H1"/>
    <property type="match status" value="1"/>
</dbReference>
<evidence type="ECO:0000256" key="2">
    <source>
        <dbReference type="ARBA" id="ARBA00022771"/>
    </source>
</evidence>
<feature type="compositionally biased region" description="Low complexity" evidence="5">
    <location>
        <begin position="360"/>
        <end position="387"/>
    </location>
</feature>
<feature type="compositionally biased region" description="Polar residues" evidence="5">
    <location>
        <begin position="61"/>
        <end position="75"/>
    </location>
</feature>
<keyword evidence="1 4" id="KW-0479">Metal-binding</keyword>
<dbReference type="SUPFAM" id="SSF68906">
    <property type="entry name" value="SAP domain"/>
    <property type="match status" value="1"/>
</dbReference>
<feature type="domain" description="C3H1-type" evidence="6">
    <location>
        <begin position="393"/>
        <end position="420"/>
    </location>
</feature>
<dbReference type="Pfam" id="PF24766">
    <property type="entry name" value="DUF7699"/>
    <property type="match status" value="1"/>
</dbReference>
<dbReference type="Pfam" id="PF18044">
    <property type="entry name" value="zf-CCCH_4"/>
    <property type="match status" value="1"/>
</dbReference>
<dbReference type="InterPro" id="IPR036855">
    <property type="entry name" value="Znf_CCCH_sf"/>
</dbReference>
<keyword evidence="8" id="KW-1185">Reference proteome</keyword>
<evidence type="ECO:0000256" key="3">
    <source>
        <dbReference type="ARBA" id="ARBA00022833"/>
    </source>
</evidence>
<dbReference type="PANTHER" id="PTHR35323">
    <property type="entry name" value="SAP DOMAIN-CONTAINING PROTEIN"/>
    <property type="match status" value="1"/>
</dbReference>
<dbReference type="OrthoDB" id="690722at2759"/>
<dbReference type="PANTHER" id="PTHR35323:SF5">
    <property type="entry name" value="ZINC FINGER CCCH DOMAIN-CONTAINING PROTEIN 62"/>
    <property type="match status" value="1"/>
</dbReference>
<evidence type="ECO:0000256" key="5">
    <source>
        <dbReference type="SAM" id="MobiDB-lite"/>
    </source>
</evidence>
<dbReference type="InterPro" id="IPR041367">
    <property type="entry name" value="Znf-CCCH_4"/>
</dbReference>
<name>A0A7I8KTT8_SPIIN</name>
<protein>
    <recommendedName>
        <fullName evidence="6">C3H1-type domain-containing protein</fullName>
    </recommendedName>
</protein>
<proteinExistence type="predicted"/>
<dbReference type="InterPro" id="IPR000571">
    <property type="entry name" value="Znf_CCCH"/>
</dbReference>
<dbReference type="SUPFAM" id="SSF90229">
    <property type="entry name" value="CCCH zinc finger"/>
    <property type="match status" value="1"/>
</dbReference>
<dbReference type="SMART" id="SM00356">
    <property type="entry name" value="ZnF_C3H1"/>
    <property type="match status" value="1"/>
</dbReference>
<gene>
    <name evidence="7" type="ORF">SI8410_09011878</name>
</gene>
<evidence type="ECO:0000313" key="7">
    <source>
        <dbReference type="EMBL" id="CAA7401200.1"/>
    </source>
</evidence>
<dbReference type="Gene3D" id="4.10.1000.10">
    <property type="entry name" value="Zinc finger, CCCH-type"/>
    <property type="match status" value="1"/>
</dbReference>
<dbReference type="InterPro" id="IPR056116">
    <property type="entry name" value="DUF7699"/>
</dbReference>
<dbReference type="GO" id="GO:0008270">
    <property type="term" value="F:zinc ion binding"/>
    <property type="evidence" value="ECO:0007669"/>
    <property type="project" value="UniProtKB-KW"/>
</dbReference>
<dbReference type="SMART" id="SM00513">
    <property type="entry name" value="SAP"/>
    <property type="match status" value="1"/>
</dbReference>
<feature type="zinc finger region" description="C3H1-type" evidence="4">
    <location>
        <begin position="393"/>
        <end position="420"/>
    </location>
</feature>
<feature type="region of interest" description="Disordered" evidence="5">
    <location>
        <begin position="43"/>
        <end position="76"/>
    </location>
</feature>
<evidence type="ECO:0000256" key="1">
    <source>
        <dbReference type="ARBA" id="ARBA00022723"/>
    </source>
</evidence>
<dbReference type="Proteomes" id="UP000663760">
    <property type="component" value="Chromosome 9"/>
</dbReference>